<accession>A0A9P4SDR7</accession>
<sequence length="125" mass="13702">MRHTTTRTHHATPVRTTAARKPSLLSRLRGRRTATRRSTRVTPTTTTTTTVTQTTKTTRGHGTGVNGGARQGHRRKRHASLGDKVSGLVLRVKGSLTGRRGVKAAGTRRMHGTDGRVGRGTRRRY</sequence>
<organism evidence="2 3">
    <name type="scientific">Patellaria atrata CBS 101060</name>
    <dbReference type="NCBI Taxonomy" id="1346257"/>
    <lineage>
        <taxon>Eukaryota</taxon>
        <taxon>Fungi</taxon>
        <taxon>Dikarya</taxon>
        <taxon>Ascomycota</taxon>
        <taxon>Pezizomycotina</taxon>
        <taxon>Dothideomycetes</taxon>
        <taxon>Dothideomycetes incertae sedis</taxon>
        <taxon>Patellariales</taxon>
        <taxon>Patellariaceae</taxon>
        <taxon>Patellaria</taxon>
    </lineage>
</organism>
<feature type="region of interest" description="Disordered" evidence="1">
    <location>
        <begin position="1"/>
        <end position="84"/>
    </location>
</feature>
<feature type="region of interest" description="Disordered" evidence="1">
    <location>
        <begin position="99"/>
        <end position="125"/>
    </location>
</feature>
<name>A0A9P4SDR7_9PEZI</name>
<comment type="caution">
    <text evidence="2">The sequence shown here is derived from an EMBL/GenBank/DDBJ whole genome shotgun (WGS) entry which is preliminary data.</text>
</comment>
<protein>
    <submittedName>
        <fullName evidence="2">Uncharacterized protein</fullName>
    </submittedName>
</protein>
<feature type="compositionally biased region" description="Gly residues" evidence="1">
    <location>
        <begin position="61"/>
        <end position="70"/>
    </location>
</feature>
<dbReference type="AlphaFoldDB" id="A0A9P4SDR7"/>
<reference evidence="2" key="1">
    <citation type="journal article" date="2020" name="Stud. Mycol.">
        <title>101 Dothideomycetes genomes: a test case for predicting lifestyles and emergence of pathogens.</title>
        <authorList>
            <person name="Haridas S."/>
            <person name="Albert R."/>
            <person name="Binder M."/>
            <person name="Bloem J."/>
            <person name="Labutti K."/>
            <person name="Salamov A."/>
            <person name="Andreopoulos B."/>
            <person name="Baker S."/>
            <person name="Barry K."/>
            <person name="Bills G."/>
            <person name="Bluhm B."/>
            <person name="Cannon C."/>
            <person name="Castanera R."/>
            <person name="Culley D."/>
            <person name="Daum C."/>
            <person name="Ezra D."/>
            <person name="Gonzalez J."/>
            <person name="Henrissat B."/>
            <person name="Kuo A."/>
            <person name="Liang C."/>
            <person name="Lipzen A."/>
            <person name="Lutzoni F."/>
            <person name="Magnuson J."/>
            <person name="Mondo S."/>
            <person name="Nolan M."/>
            <person name="Ohm R."/>
            <person name="Pangilinan J."/>
            <person name="Park H.-J."/>
            <person name="Ramirez L."/>
            <person name="Alfaro M."/>
            <person name="Sun H."/>
            <person name="Tritt A."/>
            <person name="Yoshinaga Y."/>
            <person name="Zwiers L.-H."/>
            <person name="Turgeon B."/>
            <person name="Goodwin S."/>
            <person name="Spatafora J."/>
            <person name="Crous P."/>
            <person name="Grigoriev I."/>
        </authorList>
    </citation>
    <scope>NUCLEOTIDE SEQUENCE</scope>
    <source>
        <strain evidence="2">CBS 101060</strain>
    </source>
</reference>
<feature type="compositionally biased region" description="Basic residues" evidence="1">
    <location>
        <begin position="100"/>
        <end position="110"/>
    </location>
</feature>
<feature type="compositionally biased region" description="Low complexity" evidence="1">
    <location>
        <begin position="40"/>
        <end position="57"/>
    </location>
</feature>
<feature type="compositionally biased region" description="Basic residues" evidence="1">
    <location>
        <begin position="1"/>
        <end position="12"/>
    </location>
</feature>
<dbReference type="EMBL" id="MU006092">
    <property type="protein sequence ID" value="KAF2840707.1"/>
    <property type="molecule type" value="Genomic_DNA"/>
</dbReference>
<gene>
    <name evidence="2" type="ORF">M501DRAFT_1014708</name>
</gene>
<proteinExistence type="predicted"/>
<feature type="compositionally biased region" description="Basic residues" evidence="1">
    <location>
        <begin position="28"/>
        <end position="39"/>
    </location>
</feature>
<dbReference type="OrthoDB" id="5426707at2759"/>
<dbReference type="Proteomes" id="UP000799429">
    <property type="component" value="Unassembled WGS sequence"/>
</dbReference>
<evidence type="ECO:0000256" key="1">
    <source>
        <dbReference type="SAM" id="MobiDB-lite"/>
    </source>
</evidence>
<evidence type="ECO:0000313" key="3">
    <source>
        <dbReference type="Proteomes" id="UP000799429"/>
    </source>
</evidence>
<keyword evidence="3" id="KW-1185">Reference proteome</keyword>
<evidence type="ECO:0000313" key="2">
    <source>
        <dbReference type="EMBL" id="KAF2840707.1"/>
    </source>
</evidence>